<evidence type="ECO:0000313" key="2">
    <source>
        <dbReference type="EMBL" id="GCE31663.1"/>
    </source>
</evidence>
<dbReference type="EMBL" id="BIFT01000002">
    <property type="protein sequence ID" value="GCE31663.1"/>
    <property type="molecule type" value="Genomic_DNA"/>
</dbReference>
<dbReference type="AlphaFoldDB" id="A0A402BJZ9"/>
<name>A0A402BJZ9_9CHLR</name>
<feature type="transmembrane region" description="Helical" evidence="1">
    <location>
        <begin position="192"/>
        <end position="209"/>
    </location>
</feature>
<comment type="caution">
    <text evidence="2">The sequence shown here is derived from an EMBL/GenBank/DDBJ whole genome shotgun (WGS) entry which is preliminary data.</text>
</comment>
<keyword evidence="1" id="KW-0812">Transmembrane</keyword>
<evidence type="ECO:0000256" key="1">
    <source>
        <dbReference type="SAM" id="Phobius"/>
    </source>
</evidence>
<evidence type="ECO:0008006" key="4">
    <source>
        <dbReference type="Google" id="ProtNLM"/>
    </source>
</evidence>
<keyword evidence="1" id="KW-1133">Transmembrane helix</keyword>
<proteinExistence type="predicted"/>
<feature type="transmembrane region" description="Helical" evidence="1">
    <location>
        <begin position="60"/>
        <end position="80"/>
    </location>
</feature>
<protein>
    <recommendedName>
        <fullName evidence="4">GDT1 family protein</fullName>
    </recommendedName>
</protein>
<feature type="transmembrane region" description="Helical" evidence="1">
    <location>
        <begin position="221"/>
        <end position="241"/>
    </location>
</feature>
<gene>
    <name evidence="2" type="ORF">KDA_71470</name>
</gene>
<dbReference type="Proteomes" id="UP000287171">
    <property type="component" value="Unassembled WGS sequence"/>
</dbReference>
<reference evidence="3" key="1">
    <citation type="submission" date="2018-12" db="EMBL/GenBank/DDBJ databases">
        <title>Tengunoibacter tsumagoiensis gen. nov., sp. nov., Dictyobacter kobayashii sp. nov., D. alpinus sp. nov., and D. joshuensis sp. nov. and description of Dictyobacteraceae fam. nov. within the order Ktedonobacterales isolated from Tengu-no-mugimeshi.</title>
        <authorList>
            <person name="Wang C.M."/>
            <person name="Zheng Y."/>
            <person name="Sakai Y."/>
            <person name="Toyoda A."/>
            <person name="Minakuchi Y."/>
            <person name="Abe K."/>
            <person name="Yokota A."/>
            <person name="Yabe S."/>
        </authorList>
    </citation>
    <scope>NUCLEOTIDE SEQUENCE [LARGE SCALE GENOMIC DNA]</scope>
    <source>
        <strain evidence="3">Uno16</strain>
    </source>
</reference>
<feature type="transmembrane region" description="Helical" evidence="1">
    <location>
        <begin position="132"/>
        <end position="150"/>
    </location>
</feature>
<feature type="transmembrane region" description="Helical" evidence="1">
    <location>
        <begin position="6"/>
        <end position="29"/>
    </location>
</feature>
<feature type="transmembrane region" description="Helical" evidence="1">
    <location>
        <begin position="36"/>
        <end position="54"/>
    </location>
</feature>
<accession>A0A402BJZ9</accession>
<keyword evidence="1" id="KW-0472">Membrane</keyword>
<keyword evidence="3" id="KW-1185">Reference proteome</keyword>
<dbReference type="InterPro" id="IPR031594">
    <property type="entry name" value="OFeT_1"/>
</dbReference>
<dbReference type="Pfam" id="PF16955">
    <property type="entry name" value="OFeT_1"/>
    <property type="match status" value="1"/>
</dbReference>
<feature type="transmembrane region" description="Helical" evidence="1">
    <location>
        <begin position="156"/>
        <end position="180"/>
    </location>
</feature>
<dbReference type="RefSeq" id="WP_126631604.1">
    <property type="nucleotide sequence ID" value="NZ_BIFT01000002.1"/>
</dbReference>
<organism evidence="2 3">
    <name type="scientific">Dictyobacter alpinus</name>
    <dbReference type="NCBI Taxonomy" id="2014873"/>
    <lineage>
        <taxon>Bacteria</taxon>
        <taxon>Bacillati</taxon>
        <taxon>Chloroflexota</taxon>
        <taxon>Ktedonobacteria</taxon>
        <taxon>Ktedonobacterales</taxon>
        <taxon>Dictyobacteraceae</taxon>
        <taxon>Dictyobacter</taxon>
    </lineage>
</organism>
<evidence type="ECO:0000313" key="3">
    <source>
        <dbReference type="Proteomes" id="UP000287171"/>
    </source>
</evidence>
<dbReference type="OrthoDB" id="571245at2"/>
<sequence length="258" mass="27513">MEWAVTIAAFLASAVEFVEAFTIVLVVGITINWRSAMIGAVAAALTLAVIVAIFGTAIVYYVPIAILRIVVGLILVLFGLKWLKKAILRYSGLKALHDEEAIFEETMAEMRARGEDITQIQPTAVALSYKSVLLEGLEVAFIVITFGSNATSTSGISGIGSAAIGAVVAGLLVILLGALVRAPLKQVPENTLKFVVGIMLTTFGTFWMVEGFNVDWPFADAFIPVLAIIYLLASMGFVAWLKSQQRSIAASNVSSVGR</sequence>